<keyword evidence="8" id="KW-0325">Glycoprotein</keyword>
<dbReference type="OMA" id="TAGCWLQ"/>
<accession>A0A8C0GJE5</accession>
<evidence type="ECO:0000256" key="10">
    <source>
        <dbReference type="SAM" id="Phobius"/>
    </source>
</evidence>
<proteinExistence type="inferred from homology"/>
<evidence type="ECO:0000256" key="9">
    <source>
        <dbReference type="SAM" id="MobiDB-lite"/>
    </source>
</evidence>
<dbReference type="CDD" id="cd00063">
    <property type="entry name" value="FN3"/>
    <property type="match status" value="1"/>
</dbReference>
<keyword evidence="4 11" id="KW-0732">Signal</keyword>
<keyword evidence="7" id="KW-0675">Receptor</keyword>
<dbReference type="GeneTree" id="ENSGT00940000164309"/>
<dbReference type="AlphaFoldDB" id="A0A8C0GJE5"/>
<dbReference type="InterPro" id="IPR003961">
    <property type="entry name" value="FN3_dom"/>
</dbReference>
<reference evidence="13" key="1">
    <citation type="submission" date="2025-08" db="UniProtKB">
        <authorList>
            <consortium name="Ensembl"/>
        </authorList>
    </citation>
    <scope>IDENTIFICATION</scope>
</reference>
<dbReference type="GeneID" id="116833382"/>
<dbReference type="KEGG" id="cabi:116833382"/>
<keyword evidence="5 10" id="KW-1133">Transmembrane helix</keyword>
<dbReference type="InterPro" id="IPR048648">
    <property type="entry name" value="CRLF2-like_D2"/>
</dbReference>
<evidence type="ECO:0000256" key="2">
    <source>
        <dbReference type="ARBA" id="ARBA00008159"/>
    </source>
</evidence>
<dbReference type="SUPFAM" id="SSF49265">
    <property type="entry name" value="Fibronectin type III"/>
    <property type="match status" value="2"/>
</dbReference>
<feature type="region of interest" description="Disordered" evidence="9">
    <location>
        <begin position="331"/>
        <end position="371"/>
    </location>
</feature>
<dbReference type="GO" id="GO:0009897">
    <property type="term" value="C:external side of plasma membrane"/>
    <property type="evidence" value="ECO:0007669"/>
    <property type="project" value="TreeGrafter"/>
</dbReference>
<evidence type="ECO:0000256" key="1">
    <source>
        <dbReference type="ARBA" id="ARBA00004479"/>
    </source>
</evidence>
<evidence type="ECO:0000256" key="4">
    <source>
        <dbReference type="ARBA" id="ARBA00022729"/>
    </source>
</evidence>
<reference evidence="13" key="2">
    <citation type="submission" date="2025-09" db="UniProtKB">
        <authorList>
            <consortium name="Ensembl"/>
        </authorList>
    </citation>
    <scope>IDENTIFICATION</scope>
</reference>
<evidence type="ECO:0000256" key="8">
    <source>
        <dbReference type="ARBA" id="ARBA00023180"/>
    </source>
</evidence>
<dbReference type="Gene3D" id="2.60.40.10">
    <property type="entry name" value="Immunoglobulins"/>
    <property type="match status" value="2"/>
</dbReference>
<feature type="chain" id="PRO_5034487929" description="Fibronectin type-III domain-containing protein" evidence="11">
    <location>
        <begin position="34"/>
        <end position="371"/>
    </location>
</feature>
<dbReference type="InterPro" id="IPR036116">
    <property type="entry name" value="FN3_sf"/>
</dbReference>
<evidence type="ECO:0000256" key="7">
    <source>
        <dbReference type="ARBA" id="ARBA00023170"/>
    </source>
</evidence>
<comment type="similarity">
    <text evidence="2">Belongs to the type I cytokine receptor family. Type 5 subfamily.</text>
</comment>
<feature type="transmembrane region" description="Helical" evidence="10">
    <location>
        <begin position="245"/>
        <end position="268"/>
    </location>
</feature>
<evidence type="ECO:0000313" key="14">
    <source>
        <dbReference type="Proteomes" id="UP000694404"/>
    </source>
</evidence>
<keyword evidence="6 10" id="KW-0472">Membrane</keyword>
<sequence>MDSPLSPSSARKEAGMVLTLILLLSGPSQRAMAAQRQQGVECIVFNDQYLTCMWGSKEMPTANYSLYYWYFPPGVENHMPVECKHYLQEEGINTGCWFNHSEIIQFRTFYIHINASHEGRSLVIPTKAMKLQDLVKPAPPVNLTIQNISNNQLQLTWDSMYNKPRCLEYAVRYKSNKDTRWTEHLASGKIFSFPSVDYEKYYTFYVKSKINQYCGTTQLWSEWSVPVFWGNNATDTGMAEKQPPWFWIHVVLPTASLMLILVLVILLIRMERVWVIFMPRIPNPSKNFDELFNTHQGNFPEWAGVSKDVVESFKPNYSESFCYVSELPPKEGSSPLWGGHDKPRAPPGRSSVPASSSSPGLILSKKSYVGV</sequence>
<keyword evidence="3 10" id="KW-0812">Transmembrane</keyword>
<name>A0A8C0GJE5_CHEAB</name>
<keyword evidence="14" id="KW-1185">Reference proteome</keyword>
<gene>
    <name evidence="13" type="primary">IL2RG</name>
</gene>
<dbReference type="PROSITE" id="PS50853">
    <property type="entry name" value="FN3"/>
    <property type="match status" value="1"/>
</dbReference>
<evidence type="ECO:0000256" key="3">
    <source>
        <dbReference type="ARBA" id="ARBA00022692"/>
    </source>
</evidence>
<dbReference type="InterPro" id="IPR003531">
    <property type="entry name" value="Hempt_rcpt_S_F1_CS"/>
</dbReference>
<feature type="compositionally biased region" description="Low complexity" evidence="9">
    <location>
        <begin position="347"/>
        <end position="360"/>
    </location>
</feature>
<dbReference type="CTD" id="3561"/>
<feature type="domain" description="Fibronectin type-III" evidence="12">
    <location>
        <begin position="139"/>
        <end position="239"/>
    </location>
</feature>
<evidence type="ECO:0000256" key="5">
    <source>
        <dbReference type="ARBA" id="ARBA00022989"/>
    </source>
</evidence>
<dbReference type="GO" id="GO:0004896">
    <property type="term" value="F:cytokine receptor activity"/>
    <property type="evidence" value="ECO:0007669"/>
    <property type="project" value="InterPro"/>
</dbReference>
<dbReference type="Pfam" id="PF09240">
    <property type="entry name" value="IL6Ra-bind"/>
    <property type="match status" value="1"/>
</dbReference>
<dbReference type="FunFam" id="2.60.40.10:FF:000754">
    <property type="entry name" value="Cytokine receptor common subunit gamma"/>
    <property type="match status" value="1"/>
</dbReference>
<feature type="signal peptide" evidence="11">
    <location>
        <begin position="1"/>
        <end position="33"/>
    </location>
</feature>
<dbReference type="PANTHER" id="PTHR23037:SF47">
    <property type="entry name" value="INTERLEUKIN 2 RECEPTOR SUBUNIT GAMMA"/>
    <property type="match status" value="1"/>
</dbReference>
<dbReference type="Pfam" id="PF21605">
    <property type="entry name" value="CRLF2-like_D2"/>
    <property type="match status" value="1"/>
</dbReference>
<organism evidence="13 14">
    <name type="scientific">Chelonoidis abingdonii</name>
    <name type="common">Abingdon island giant tortoise</name>
    <name type="synonym">Testudo abingdonii</name>
    <dbReference type="NCBI Taxonomy" id="106734"/>
    <lineage>
        <taxon>Eukaryota</taxon>
        <taxon>Metazoa</taxon>
        <taxon>Chordata</taxon>
        <taxon>Craniata</taxon>
        <taxon>Vertebrata</taxon>
        <taxon>Euteleostomi</taxon>
        <taxon>Archelosauria</taxon>
        <taxon>Testudinata</taxon>
        <taxon>Testudines</taxon>
        <taxon>Cryptodira</taxon>
        <taxon>Durocryptodira</taxon>
        <taxon>Testudinoidea</taxon>
        <taxon>Testudinidae</taxon>
        <taxon>Chelonoidis</taxon>
    </lineage>
</organism>
<evidence type="ECO:0000313" key="13">
    <source>
        <dbReference type="Ensembl" id="ENSCABP00000008582.1"/>
    </source>
</evidence>
<dbReference type="Proteomes" id="UP000694404">
    <property type="component" value="Unplaced"/>
</dbReference>
<evidence type="ECO:0000256" key="11">
    <source>
        <dbReference type="SAM" id="SignalP"/>
    </source>
</evidence>
<dbReference type="PANTHER" id="PTHR23037">
    <property type="entry name" value="CYTOKINE RECEPTOR"/>
    <property type="match status" value="1"/>
</dbReference>
<dbReference type="Ensembl" id="ENSCABT00000009410.1">
    <property type="protein sequence ID" value="ENSCABP00000008582.1"/>
    <property type="gene ID" value="ENSCABG00000006485.1"/>
</dbReference>
<evidence type="ECO:0000256" key="6">
    <source>
        <dbReference type="ARBA" id="ARBA00023136"/>
    </source>
</evidence>
<evidence type="ECO:0000259" key="12">
    <source>
        <dbReference type="PROSITE" id="PS50853"/>
    </source>
</evidence>
<comment type="subcellular location">
    <subcellularLocation>
        <location evidence="1">Membrane</location>
        <topology evidence="1">Single-pass type I membrane protein</topology>
    </subcellularLocation>
</comment>
<dbReference type="PROSITE" id="PS01355">
    <property type="entry name" value="HEMATOPO_REC_S_F1"/>
    <property type="match status" value="1"/>
</dbReference>
<dbReference type="InterPro" id="IPR015321">
    <property type="entry name" value="TypeI_recpt_CBD"/>
</dbReference>
<dbReference type="RefSeq" id="XP_032650757.1">
    <property type="nucleotide sequence ID" value="XM_032794866.2"/>
</dbReference>
<dbReference type="InterPro" id="IPR013783">
    <property type="entry name" value="Ig-like_fold"/>
</dbReference>
<protein>
    <recommendedName>
        <fullName evidence="12">Fibronectin type-III domain-containing protein</fullName>
    </recommendedName>
</protein>